<dbReference type="InterPro" id="IPR005197">
    <property type="entry name" value="Glyco_hydro_71"/>
</dbReference>
<dbReference type="AlphaFoldDB" id="A0A932VR91"/>
<proteinExistence type="predicted"/>
<accession>A0A932VR91</accession>
<reference evidence="1" key="1">
    <citation type="submission" date="2020-07" db="EMBL/GenBank/DDBJ databases">
        <title>Huge and variable diversity of episymbiotic CPR bacteria and DPANN archaea in groundwater ecosystems.</title>
        <authorList>
            <person name="He C.Y."/>
            <person name="Keren R."/>
            <person name="Whittaker M."/>
            <person name="Farag I.F."/>
            <person name="Doudna J."/>
            <person name="Cate J.H.D."/>
            <person name="Banfield J.F."/>
        </authorList>
    </citation>
    <scope>NUCLEOTIDE SEQUENCE</scope>
    <source>
        <strain evidence="1">NC_groundwater_973_Pr1_S-0.2um_54_13</strain>
    </source>
</reference>
<organism evidence="1 2">
    <name type="scientific">Candidatus Sungiibacteriota bacterium</name>
    <dbReference type="NCBI Taxonomy" id="2750080"/>
    <lineage>
        <taxon>Bacteria</taxon>
        <taxon>Candidatus Sungiibacteriota</taxon>
    </lineage>
</organism>
<gene>
    <name evidence="1" type="ORF">HY221_01735</name>
</gene>
<comment type="caution">
    <text evidence="1">The sequence shown here is derived from an EMBL/GenBank/DDBJ whole genome shotgun (WGS) entry which is preliminary data.</text>
</comment>
<dbReference type="GO" id="GO:0051118">
    <property type="term" value="F:glucan endo-1,3-alpha-glucosidase activity"/>
    <property type="evidence" value="ECO:0007669"/>
    <property type="project" value="InterPro"/>
</dbReference>
<name>A0A932VR91_9BACT</name>
<evidence type="ECO:0008006" key="3">
    <source>
        <dbReference type="Google" id="ProtNLM"/>
    </source>
</evidence>
<dbReference type="EMBL" id="JACQCR010000039">
    <property type="protein sequence ID" value="MBI3631033.1"/>
    <property type="molecule type" value="Genomic_DNA"/>
</dbReference>
<protein>
    <recommendedName>
        <fullName evidence="3">Glycoside hydrolase family 71</fullName>
    </recommendedName>
</protein>
<dbReference type="Pfam" id="PF03659">
    <property type="entry name" value="Glyco_hydro_71"/>
    <property type="match status" value="1"/>
</dbReference>
<sequence length="490" mass="53410">MLMFVLAAGNVFASPQTPSADACLPMAAPLSPQALFGSSKKVFAHYFNRFPLSIDNKPLESDYYTRNYLNPAGENNKWLAQGGYLRSRPLPVTQIKTPGIPIENMKREIRLAISRGISGFAFDILSLKDLEPGNYLPNMLSAAAAVDQRFKILLMPDMAALQRDTSKVATIVRMFYNRPELYRLPDGRLVVAPFLSESISPTAWAALKTSLEKEGFKIALYPTLLSLSDVYVGKYQVVSDGLLGTFGTPVPQQLYNIAAESLRAHTAGKLYMAGIGIQGYRPKYYIYWESEGSTAYRNGWIGAIAGSANWVQLTTWNDFSESTQVAPYTDKSGTAGTGYFNLTGYYSSWFLTGTPPPITHDVLYYFHRKESVNAPAPRAGQRTTLVQGAAGWDNIELLGFLTAPGRLSIRIGQHTYTKDVGAGVQSFVAPIEQGTPHFSLIRNGAEVISFDSDTAIAGSAGLPDGYADLTFWSGSASAKGTCYSNAIPIP</sequence>
<dbReference type="Proteomes" id="UP000753196">
    <property type="component" value="Unassembled WGS sequence"/>
</dbReference>
<dbReference type="CDD" id="cd11577">
    <property type="entry name" value="GH71"/>
    <property type="match status" value="1"/>
</dbReference>
<evidence type="ECO:0000313" key="1">
    <source>
        <dbReference type="EMBL" id="MBI3631033.1"/>
    </source>
</evidence>
<dbReference type="Gene3D" id="3.20.20.80">
    <property type="entry name" value="Glycosidases"/>
    <property type="match status" value="1"/>
</dbReference>
<evidence type="ECO:0000313" key="2">
    <source>
        <dbReference type="Proteomes" id="UP000753196"/>
    </source>
</evidence>